<dbReference type="InterPro" id="IPR004948">
    <property type="entry name" value="Nuc-triphosphatase_THEP1"/>
</dbReference>
<dbReference type="Proteomes" id="UP001159364">
    <property type="component" value="Linkage Group LG03"/>
</dbReference>
<proteinExistence type="inferred from homology"/>
<keyword evidence="2" id="KW-0378">Hydrolase</keyword>
<keyword evidence="3" id="KW-0067">ATP-binding</keyword>
<reference evidence="5 6" key="1">
    <citation type="submission" date="2021-09" db="EMBL/GenBank/DDBJ databases">
        <title>Genomic insights and catalytic innovation underlie evolution of tropane alkaloids biosynthesis.</title>
        <authorList>
            <person name="Wang Y.-J."/>
            <person name="Tian T."/>
            <person name="Huang J.-P."/>
            <person name="Huang S.-X."/>
        </authorList>
    </citation>
    <scope>NUCLEOTIDE SEQUENCE [LARGE SCALE GENOMIC DNA]</scope>
    <source>
        <strain evidence="5">KIB-2018</strain>
        <tissue evidence="5">Leaf</tissue>
    </source>
</reference>
<dbReference type="GO" id="GO:0005524">
    <property type="term" value="F:ATP binding"/>
    <property type="evidence" value="ECO:0007669"/>
    <property type="project" value="UniProtKB-KW"/>
</dbReference>
<keyword evidence="1" id="KW-0547">Nucleotide-binding</keyword>
<dbReference type="SUPFAM" id="SSF52540">
    <property type="entry name" value="P-loop containing nucleoside triphosphate hydrolases"/>
    <property type="match status" value="1"/>
</dbReference>
<dbReference type="GO" id="GO:0017111">
    <property type="term" value="F:ribonucleoside triphosphate phosphatase activity"/>
    <property type="evidence" value="ECO:0007669"/>
    <property type="project" value="InterPro"/>
</dbReference>
<evidence type="ECO:0000313" key="5">
    <source>
        <dbReference type="EMBL" id="KAJ8771135.1"/>
    </source>
</evidence>
<name>A0AAV8TZ71_9ROSI</name>
<dbReference type="PANTHER" id="PTHR43146">
    <property type="entry name" value="CANCER-RELATED NUCLEOSIDE-TRIPHOSPHATASE"/>
    <property type="match status" value="1"/>
</dbReference>
<evidence type="ECO:0000313" key="6">
    <source>
        <dbReference type="Proteomes" id="UP001159364"/>
    </source>
</evidence>
<sequence>MGTIPGKIFLVTGPPGVGKTTLITRVFESLKSSKPDLKIQGFFTREIREGTERIGFQVVTLDGRTAPLASSSISHPDTYRWPAVGKYKVDVKSFESVALPEMQIREDTDLFIIDEVGKMELFSTPFIEAVERVLELNVPLLASIPQPKYSSDPPIVAKLRNEPRATIFTLHPSNRDAAKNEMFPGRVCCICETYEHTKE</sequence>
<accession>A0AAV8TZ71</accession>
<evidence type="ECO:0000256" key="1">
    <source>
        <dbReference type="ARBA" id="ARBA00022741"/>
    </source>
</evidence>
<dbReference type="Pfam" id="PF03266">
    <property type="entry name" value="NTPase_1"/>
    <property type="match status" value="1"/>
</dbReference>
<comment type="caution">
    <text evidence="5">The sequence shown here is derived from an EMBL/GenBank/DDBJ whole genome shotgun (WGS) entry which is preliminary data.</text>
</comment>
<dbReference type="Gene3D" id="3.40.50.300">
    <property type="entry name" value="P-loop containing nucleotide triphosphate hydrolases"/>
    <property type="match status" value="1"/>
</dbReference>
<feature type="domain" description="AAA+ ATPase" evidence="4">
    <location>
        <begin position="5"/>
        <end position="197"/>
    </location>
</feature>
<gene>
    <name evidence="5" type="ORF">K2173_023460</name>
</gene>
<protein>
    <recommendedName>
        <fullName evidence="4">AAA+ ATPase domain-containing protein</fullName>
    </recommendedName>
</protein>
<evidence type="ECO:0000256" key="2">
    <source>
        <dbReference type="ARBA" id="ARBA00022801"/>
    </source>
</evidence>
<dbReference type="HAMAP" id="MF_00796">
    <property type="entry name" value="NTPase_1"/>
    <property type="match status" value="1"/>
</dbReference>
<dbReference type="PANTHER" id="PTHR43146:SF1">
    <property type="entry name" value="CANCER-RELATED NUCLEOSIDE-TRIPHOSPHATASE"/>
    <property type="match status" value="1"/>
</dbReference>
<keyword evidence="6" id="KW-1185">Reference proteome</keyword>
<dbReference type="AlphaFoldDB" id="A0AAV8TZ71"/>
<evidence type="ECO:0000256" key="3">
    <source>
        <dbReference type="ARBA" id="ARBA00022840"/>
    </source>
</evidence>
<dbReference type="CDD" id="cd19482">
    <property type="entry name" value="RecA-like_Thep1"/>
    <property type="match status" value="1"/>
</dbReference>
<dbReference type="InterPro" id="IPR003593">
    <property type="entry name" value="AAA+_ATPase"/>
</dbReference>
<dbReference type="EMBL" id="JAIWQS010000003">
    <property type="protein sequence ID" value="KAJ8771135.1"/>
    <property type="molecule type" value="Genomic_DNA"/>
</dbReference>
<evidence type="ECO:0000259" key="4">
    <source>
        <dbReference type="SMART" id="SM00382"/>
    </source>
</evidence>
<dbReference type="InterPro" id="IPR027417">
    <property type="entry name" value="P-loop_NTPase"/>
</dbReference>
<organism evidence="5 6">
    <name type="scientific">Erythroxylum novogranatense</name>
    <dbReference type="NCBI Taxonomy" id="1862640"/>
    <lineage>
        <taxon>Eukaryota</taxon>
        <taxon>Viridiplantae</taxon>
        <taxon>Streptophyta</taxon>
        <taxon>Embryophyta</taxon>
        <taxon>Tracheophyta</taxon>
        <taxon>Spermatophyta</taxon>
        <taxon>Magnoliopsida</taxon>
        <taxon>eudicotyledons</taxon>
        <taxon>Gunneridae</taxon>
        <taxon>Pentapetalae</taxon>
        <taxon>rosids</taxon>
        <taxon>fabids</taxon>
        <taxon>Malpighiales</taxon>
        <taxon>Erythroxylaceae</taxon>
        <taxon>Erythroxylum</taxon>
    </lineage>
</organism>
<dbReference type="SMART" id="SM00382">
    <property type="entry name" value="AAA"/>
    <property type="match status" value="1"/>
</dbReference>